<gene>
    <name evidence="1" type="ordered locus">Emtol_2705</name>
</gene>
<reference evidence="1 2" key="1">
    <citation type="submission" date="2011-07" db="EMBL/GenBank/DDBJ databases">
        <title>The complete genome of chromosome of Emticicia oligotrophica DSM 17448.</title>
        <authorList>
            <consortium name="US DOE Joint Genome Institute (JGI-PGF)"/>
            <person name="Lucas S."/>
            <person name="Han J."/>
            <person name="Lapidus A."/>
            <person name="Bruce D."/>
            <person name="Goodwin L."/>
            <person name="Pitluck S."/>
            <person name="Peters L."/>
            <person name="Kyrpides N."/>
            <person name="Mavromatis K."/>
            <person name="Ivanova N."/>
            <person name="Ovchinnikova G."/>
            <person name="Teshima H."/>
            <person name="Detter J.C."/>
            <person name="Tapia R."/>
            <person name="Han C."/>
            <person name="Land M."/>
            <person name="Hauser L."/>
            <person name="Markowitz V."/>
            <person name="Cheng J.-F."/>
            <person name="Hugenholtz P."/>
            <person name="Woyke T."/>
            <person name="Wu D."/>
            <person name="Tindall B."/>
            <person name="Pomrenke H."/>
            <person name="Brambilla E."/>
            <person name="Klenk H.-P."/>
            <person name="Eisen J.A."/>
        </authorList>
    </citation>
    <scope>NUCLEOTIDE SEQUENCE [LARGE SCALE GENOMIC DNA]</scope>
    <source>
        <strain evidence="1 2">DSM 17448</strain>
    </source>
</reference>
<organism evidence="1 2">
    <name type="scientific">Emticicia oligotrophica (strain DSM 17448 / CIP 109782 / MTCC 6937 / GPTSA100-15)</name>
    <dbReference type="NCBI Taxonomy" id="929562"/>
    <lineage>
        <taxon>Bacteria</taxon>
        <taxon>Pseudomonadati</taxon>
        <taxon>Bacteroidota</taxon>
        <taxon>Cytophagia</taxon>
        <taxon>Cytophagales</taxon>
        <taxon>Leadbetterellaceae</taxon>
        <taxon>Emticicia</taxon>
    </lineage>
</organism>
<protein>
    <recommendedName>
        <fullName evidence="3">DUF4325 domain-containing protein</fullName>
    </recommendedName>
</protein>
<dbReference type="Proteomes" id="UP000002875">
    <property type="component" value="Chromosome"/>
</dbReference>
<accession>A0ABM5N374</accession>
<evidence type="ECO:0000313" key="1">
    <source>
        <dbReference type="EMBL" id="AFK03841.1"/>
    </source>
</evidence>
<sequence>MAMGFPHNTYKQQRTLSKNIQQKNIVSEIENSLKVNFGELSMVKEDTNVQESLVEMFTNFVVDFFTKTLFGTNVCKVNTTKEIQAERIAVKQDFEYCLVA</sequence>
<dbReference type="EMBL" id="CP002961">
    <property type="protein sequence ID" value="AFK03841.1"/>
    <property type="molecule type" value="Genomic_DNA"/>
</dbReference>
<name>A0ABM5N374_EMTOG</name>
<keyword evidence="2" id="KW-1185">Reference proteome</keyword>
<evidence type="ECO:0008006" key="3">
    <source>
        <dbReference type="Google" id="ProtNLM"/>
    </source>
</evidence>
<evidence type="ECO:0000313" key="2">
    <source>
        <dbReference type="Proteomes" id="UP000002875"/>
    </source>
</evidence>
<proteinExistence type="predicted"/>